<comment type="subcellular location">
    <subcellularLocation>
        <location evidence="1">Membrane</location>
        <topology evidence="1">Multi-pass membrane protein</topology>
    </subcellularLocation>
</comment>
<keyword evidence="6 7" id="KW-0472">Membrane</keyword>
<feature type="transmembrane region" description="Helical" evidence="7">
    <location>
        <begin position="405"/>
        <end position="433"/>
    </location>
</feature>
<evidence type="ECO:0000313" key="9">
    <source>
        <dbReference type="EMBL" id="SMO49483.1"/>
    </source>
</evidence>
<accession>A0A521BQU2</accession>
<dbReference type="Pfam" id="PF02080">
    <property type="entry name" value="TrkA_C"/>
    <property type="match status" value="2"/>
</dbReference>
<dbReference type="PANTHER" id="PTHR43652:SF2">
    <property type="entry name" value="BASIC AMINO ACID ANTIPORTER YFCC-RELATED"/>
    <property type="match status" value="1"/>
</dbReference>
<evidence type="ECO:0000256" key="2">
    <source>
        <dbReference type="ARBA" id="ARBA00022448"/>
    </source>
</evidence>
<dbReference type="AlphaFoldDB" id="A0A521BQU2"/>
<dbReference type="InterPro" id="IPR006037">
    <property type="entry name" value="RCK_C"/>
</dbReference>
<keyword evidence="5 7" id="KW-1133">Transmembrane helix</keyword>
<feature type="transmembrane region" description="Helical" evidence="7">
    <location>
        <begin position="573"/>
        <end position="593"/>
    </location>
</feature>
<feature type="transmembrane region" description="Helical" evidence="7">
    <location>
        <begin position="54"/>
        <end position="70"/>
    </location>
</feature>
<protein>
    <submittedName>
        <fullName evidence="9">Di-and tricarboxylate transporter</fullName>
    </submittedName>
</protein>
<feature type="transmembrane region" description="Helical" evidence="7">
    <location>
        <begin position="90"/>
        <end position="122"/>
    </location>
</feature>
<feature type="transmembrane region" description="Helical" evidence="7">
    <location>
        <begin position="134"/>
        <end position="159"/>
    </location>
</feature>
<evidence type="ECO:0000256" key="6">
    <source>
        <dbReference type="ARBA" id="ARBA00023136"/>
    </source>
</evidence>
<feature type="transmembrane region" description="Helical" evidence="7">
    <location>
        <begin position="453"/>
        <end position="473"/>
    </location>
</feature>
<feature type="transmembrane region" description="Helical" evidence="7">
    <location>
        <begin position="494"/>
        <end position="523"/>
    </location>
</feature>
<feature type="transmembrane region" description="Helical" evidence="7">
    <location>
        <begin position="535"/>
        <end position="561"/>
    </location>
</feature>
<evidence type="ECO:0000256" key="1">
    <source>
        <dbReference type="ARBA" id="ARBA00004141"/>
    </source>
</evidence>
<dbReference type="GO" id="GO:0006813">
    <property type="term" value="P:potassium ion transport"/>
    <property type="evidence" value="ECO:0007669"/>
    <property type="project" value="InterPro"/>
</dbReference>
<feature type="domain" description="RCK C-terminal" evidence="8">
    <location>
        <begin position="203"/>
        <end position="284"/>
    </location>
</feature>
<evidence type="ECO:0000259" key="8">
    <source>
        <dbReference type="PROSITE" id="PS51202"/>
    </source>
</evidence>
<dbReference type="PANTHER" id="PTHR43652">
    <property type="entry name" value="BASIC AMINO ACID ANTIPORTER YFCC-RELATED"/>
    <property type="match status" value="1"/>
</dbReference>
<evidence type="ECO:0000256" key="4">
    <source>
        <dbReference type="ARBA" id="ARBA00022737"/>
    </source>
</evidence>
<proteinExistence type="predicted"/>
<dbReference type="InterPro" id="IPR004680">
    <property type="entry name" value="Cit_transptr-like_dom"/>
</dbReference>
<evidence type="ECO:0000256" key="3">
    <source>
        <dbReference type="ARBA" id="ARBA00022692"/>
    </source>
</evidence>
<keyword evidence="4" id="KW-0677">Repeat</keyword>
<keyword evidence="3 7" id="KW-0812">Transmembrane</keyword>
<dbReference type="InterPro" id="IPR051679">
    <property type="entry name" value="DASS-Related_Transporters"/>
</dbReference>
<dbReference type="GO" id="GO:0005886">
    <property type="term" value="C:plasma membrane"/>
    <property type="evidence" value="ECO:0007669"/>
    <property type="project" value="TreeGrafter"/>
</dbReference>
<dbReference type="GO" id="GO:0008324">
    <property type="term" value="F:monoatomic cation transmembrane transporter activity"/>
    <property type="evidence" value="ECO:0007669"/>
    <property type="project" value="InterPro"/>
</dbReference>
<evidence type="ECO:0000256" key="5">
    <source>
        <dbReference type="ARBA" id="ARBA00022989"/>
    </source>
</evidence>
<dbReference type="SUPFAM" id="SSF116726">
    <property type="entry name" value="TrkA C-terminal domain-like"/>
    <property type="match status" value="2"/>
</dbReference>
<feature type="domain" description="RCK C-terminal" evidence="8">
    <location>
        <begin position="304"/>
        <end position="388"/>
    </location>
</feature>
<organism evidence="9 10">
    <name type="scientific">Solitalea koreensis</name>
    <dbReference type="NCBI Taxonomy" id="543615"/>
    <lineage>
        <taxon>Bacteria</taxon>
        <taxon>Pseudomonadati</taxon>
        <taxon>Bacteroidota</taxon>
        <taxon>Sphingobacteriia</taxon>
        <taxon>Sphingobacteriales</taxon>
        <taxon>Sphingobacteriaceae</taxon>
        <taxon>Solitalea</taxon>
    </lineage>
</organism>
<dbReference type="RefSeq" id="WP_142602094.1">
    <property type="nucleotide sequence ID" value="NZ_FXSZ01000002.1"/>
</dbReference>
<sequence>MEIAIVLGLLVIVLALFISEKLSVDVITILMLITLISSKIITKEEAFNGFGNDFIIMLASIFVIGAAIQKSEVFNTVSSSLVVKLGSKPIIILSTIMVFTALLSAFMNNTSITAMLIAPVLAISKKINISASKFLMPVAFASMLGGTCTLIGTSANIAGSAYLEESGIAPLYMFELLPMGIVLCAVGIFYLMITSRYLLPSYKSIEDVKSIRKYLSEVVIKPESRLIGKKLMNDEFKNLNLEIVRVIRGINDLVIEDDIIEANDHILLVGTIEDLLKIKEYYFIDIIGENEEEEKPDKNEESEEKRKSKESKIKHVAEVLINRNSSMRGKYIKNVNFYKQWNLVVLGVYRFGERVEKKIDDTILRMGDILFVQGTSSDIKSFVAVDDIVLINETPKKINFKNRGWLVFAFFLTAIFLSVTGFMSISVAFMAVAALSVMLKAITVEEAYHAVDWRLLILIGGMTAFGVAMKNSGSDKFIAQLIVHTFENSNPSTIMAAFMIITVLLTQPLSNAASALVMLPIAISTANAMGVNERSFAIAIIVSASISMITPFEPACILVYGPGKYKFSDFVKTGGPLTILLLIVVWHLIPIIWKL</sequence>
<reference evidence="9 10" key="1">
    <citation type="submission" date="2017-05" db="EMBL/GenBank/DDBJ databases">
        <authorList>
            <person name="Varghese N."/>
            <person name="Submissions S."/>
        </authorList>
    </citation>
    <scope>NUCLEOTIDE SEQUENCE [LARGE SCALE GENOMIC DNA]</scope>
    <source>
        <strain evidence="9 10">DSM 21342</strain>
    </source>
</reference>
<evidence type="ECO:0000313" key="10">
    <source>
        <dbReference type="Proteomes" id="UP000315971"/>
    </source>
</evidence>
<feature type="transmembrane region" description="Helical" evidence="7">
    <location>
        <begin position="171"/>
        <end position="193"/>
    </location>
</feature>
<dbReference type="PROSITE" id="PS51202">
    <property type="entry name" value="RCK_C"/>
    <property type="match status" value="2"/>
</dbReference>
<gene>
    <name evidence="9" type="ORF">SAMN06265350_102453</name>
</gene>
<evidence type="ECO:0000256" key="7">
    <source>
        <dbReference type="SAM" id="Phobius"/>
    </source>
</evidence>
<dbReference type="Proteomes" id="UP000315971">
    <property type="component" value="Unassembled WGS sequence"/>
</dbReference>
<dbReference type="EMBL" id="FXSZ01000002">
    <property type="protein sequence ID" value="SMO49483.1"/>
    <property type="molecule type" value="Genomic_DNA"/>
</dbReference>
<keyword evidence="2" id="KW-0813">Transport</keyword>
<dbReference type="InterPro" id="IPR036721">
    <property type="entry name" value="RCK_C_sf"/>
</dbReference>
<dbReference type="Pfam" id="PF03600">
    <property type="entry name" value="CitMHS"/>
    <property type="match status" value="1"/>
</dbReference>
<keyword evidence="10" id="KW-1185">Reference proteome</keyword>
<dbReference type="OrthoDB" id="9765532at2"/>
<dbReference type="Gene3D" id="3.30.70.1450">
    <property type="entry name" value="Regulator of K+ conductance, C-terminal domain"/>
    <property type="match status" value="2"/>
</dbReference>
<name>A0A521BQU2_9SPHI</name>